<sequence length="611" mass="70837">MFKDIISSQVSSEFVSPLFPKQGDDVEIKIYTGNVNVSNVSAFTNRFGLEWRYEMKKAGEYYSCIVKAPYKVENLRYYFSFVYEDRTYYLSKKGFTMWAPAAKDQYTLVTDYTSPKYIASSTCYQIFPDRFFNGDKSNDVKDGEYEFNGGVVSAHTFDEIPDDYEKARCVDFFNGDLKGIEEKLPYLKDLGITVLYINPILRSRTVHRFDCIDYFNVDEKLGGNEALSSLTSKAHELGIKIIIDISINHTGSDHEWFKKAQADLNSEEASYYYKNNDGTFLYWQNVDTLPQLNYNNQRLRDIVYRSENAAMKKFLLPPYSIDGWRLDVAPELGRTETDQLCKEVWREVRASLREVKDDLYLVGEDWNDATEYLEGDMWDATMNYFGSGRLLRSWMGEKDRFQCQGWGHSPELEKYSMDAYTLAEALKDTENASQDLSRFFRMNLFDSHDTPRLHNNLSIYNEDIYNGVVMALYMLPGMPNIYYGDEIGIDGKLGSVEASRYPMQWNEEKWNKNVLNVHKLMGKLRKDNEDLAFASAYYIPLNKDILAIIRKGKEKGYLLLMNKNNKNSNVKLDISSLKSYSKLVDIENNQSIDINSEITLDANKSRVFIAY</sequence>
<dbReference type="RefSeq" id="WP_154424899.1">
    <property type="nucleotide sequence ID" value="NZ_VUNN01000005.1"/>
</dbReference>
<dbReference type="PANTHER" id="PTHR10357">
    <property type="entry name" value="ALPHA-AMYLASE FAMILY MEMBER"/>
    <property type="match status" value="1"/>
</dbReference>
<organism evidence="4 5">
    <name type="scientific">Bullifex porci</name>
    <dbReference type="NCBI Taxonomy" id="2606638"/>
    <lineage>
        <taxon>Bacteria</taxon>
        <taxon>Pseudomonadati</taxon>
        <taxon>Spirochaetota</taxon>
        <taxon>Spirochaetia</taxon>
        <taxon>Spirochaetales</taxon>
        <taxon>Spirochaetaceae</taxon>
        <taxon>Bullifex</taxon>
    </lineage>
</organism>
<keyword evidence="2" id="KW-0326">Glycosidase</keyword>
<dbReference type="InterPro" id="IPR017853">
    <property type="entry name" value="GH"/>
</dbReference>
<evidence type="ECO:0000313" key="4">
    <source>
        <dbReference type="EMBL" id="MSU05959.1"/>
    </source>
</evidence>
<name>A0A7X2TPZ9_9SPIO</name>
<dbReference type="Proteomes" id="UP000460549">
    <property type="component" value="Unassembled WGS sequence"/>
</dbReference>
<keyword evidence="1 4" id="KW-0378">Hydrolase</keyword>
<dbReference type="PANTHER" id="PTHR10357:SF210">
    <property type="entry name" value="MALTODEXTRIN GLUCOSIDASE"/>
    <property type="match status" value="1"/>
</dbReference>
<dbReference type="InterPro" id="IPR013780">
    <property type="entry name" value="Glyco_hydro_b"/>
</dbReference>
<dbReference type="EMBL" id="VUNN01000005">
    <property type="protein sequence ID" value="MSU05959.1"/>
    <property type="molecule type" value="Genomic_DNA"/>
</dbReference>
<gene>
    <name evidence="4" type="ORF">FYJ80_04085</name>
</gene>
<dbReference type="InterPro" id="IPR006047">
    <property type="entry name" value="GH13_cat_dom"/>
</dbReference>
<dbReference type="Gene3D" id="2.60.40.1180">
    <property type="entry name" value="Golgi alpha-mannosidase II"/>
    <property type="match status" value="1"/>
</dbReference>
<dbReference type="SUPFAM" id="SSF81296">
    <property type="entry name" value="E set domains"/>
    <property type="match status" value="1"/>
</dbReference>
<dbReference type="Gene3D" id="3.20.20.80">
    <property type="entry name" value="Glycosidases"/>
    <property type="match status" value="1"/>
</dbReference>
<accession>A0A7X2TPZ9</accession>
<dbReference type="SMART" id="SM00642">
    <property type="entry name" value="Aamy"/>
    <property type="match status" value="1"/>
</dbReference>
<dbReference type="InterPro" id="IPR013783">
    <property type="entry name" value="Ig-like_fold"/>
</dbReference>
<evidence type="ECO:0000256" key="1">
    <source>
        <dbReference type="ARBA" id="ARBA00022801"/>
    </source>
</evidence>
<keyword evidence="5" id="KW-1185">Reference proteome</keyword>
<dbReference type="Gene3D" id="2.60.40.10">
    <property type="entry name" value="Immunoglobulins"/>
    <property type="match status" value="1"/>
</dbReference>
<dbReference type="GO" id="GO:0005975">
    <property type="term" value="P:carbohydrate metabolic process"/>
    <property type="evidence" value="ECO:0007669"/>
    <property type="project" value="InterPro"/>
</dbReference>
<dbReference type="InterPro" id="IPR004185">
    <property type="entry name" value="Glyco_hydro_13_lg-like_dom"/>
</dbReference>
<evidence type="ECO:0000256" key="2">
    <source>
        <dbReference type="ARBA" id="ARBA00023295"/>
    </source>
</evidence>
<reference evidence="4 5" key="1">
    <citation type="submission" date="2019-08" db="EMBL/GenBank/DDBJ databases">
        <title>In-depth cultivation of the pig gut microbiome towards novel bacterial diversity and tailored functional studies.</title>
        <authorList>
            <person name="Wylensek D."/>
            <person name="Hitch T.C.A."/>
            <person name="Clavel T."/>
        </authorList>
    </citation>
    <scope>NUCLEOTIDE SEQUENCE [LARGE SCALE GENOMIC DNA]</scope>
    <source>
        <strain evidence="4 5">NM-380-WT-3C1</strain>
    </source>
</reference>
<proteinExistence type="predicted"/>
<dbReference type="AlphaFoldDB" id="A0A7X2TPZ9"/>
<protein>
    <submittedName>
        <fullName evidence="4">Glycoside hydrolase family 13 protein</fullName>
    </submittedName>
</protein>
<dbReference type="CDD" id="cd02857">
    <property type="entry name" value="E_set_CDase_PDE_N"/>
    <property type="match status" value="1"/>
</dbReference>
<comment type="caution">
    <text evidence="4">The sequence shown here is derived from an EMBL/GenBank/DDBJ whole genome shotgun (WGS) entry which is preliminary data.</text>
</comment>
<evidence type="ECO:0000259" key="3">
    <source>
        <dbReference type="SMART" id="SM00642"/>
    </source>
</evidence>
<dbReference type="SUPFAM" id="SSF51445">
    <property type="entry name" value="(Trans)glycosidases"/>
    <property type="match status" value="1"/>
</dbReference>
<dbReference type="Pfam" id="PF00128">
    <property type="entry name" value="Alpha-amylase"/>
    <property type="match status" value="1"/>
</dbReference>
<feature type="domain" description="Glycosyl hydrolase family 13 catalytic" evidence="3">
    <location>
        <begin position="125"/>
        <end position="525"/>
    </location>
</feature>
<evidence type="ECO:0000313" key="5">
    <source>
        <dbReference type="Proteomes" id="UP000460549"/>
    </source>
</evidence>
<dbReference type="InterPro" id="IPR014756">
    <property type="entry name" value="Ig_E-set"/>
</dbReference>
<dbReference type="GO" id="GO:0004553">
    <property type="term" value="F:hydrolase activity, hydrolyzing O-glycosyl compounds"/>
    <property type="evidence" value="ECO:0007669"/>
    <property type="project" value="InterPro"/>
</dbReference>